<feature type="chain" id="PRO_5022884104" evidence="2">
    <location>
        <begin position="29"/>
        <end position="191"/>
    </location>
</feature>
<dbReference type="RefSeq" id="WP_148894544.1">
    <property type="nucleotide sequence ID" value="NZ_VNIB01000001.1"/>
</dbReference>
<dbReference type="OrthoDB" id="9781970at2"/>
<sequence length="191" mass="21633">MKEIVRKCLPPACLVLGLALAVARPAPAEIYRQVRPDGSVVFTDTPLEGDWQLYFSRENSIYDIIDYFARLYGLDEALIRAVIKVESDFEPEAVSRKGAMGMMQLIPGTAAELDVVNPLDVVDNIRGGSRYLRRMLDMFDNDLDLALAAYNAGPSAVRRYGGIPPYPETQRYVRKVRHYFEIFRQQTEPTL</sequence>
<dbReference type="InterPro" id="IPR023346">
    <property type="entry name" value="Lysozyme-like_dom_sf"/>
</dbReference>
<dbReference type="Gene3D" id="1.10.530.10">
    <property type="match status" value="1"/>
</dbReference>
<comment type="caution">
    <text evidence="4">The sequence shown here is derived from an EMBL/GenBank/DDBJ whole genome shotgun (WGS) entry which is preliminary data.</text>
</comment>
<evidence type="ECO:0000256" key="2">
    <source>
        <dbReference type="SAM" id="SignalP"/>
    </source>
</evidence>
<dbReference type="EMBL" id="VNIB01000001">
    <property type="protein sequence ID" value="TYP00349.1"/>
    <property type="molecule type" value="Genomic_DNA"/>
</dbReference>
<proteinExistence type="inferred from homology"/>
<keyword evidence="2" id="KW-0732">Signal</keyword>
<feature type="signal peptide" evidence="2">
    <location>
        <begin position="1"/>
        <end position="28"/>
    </location>
</feature>
<dbReference type="PANTHER" id="PTHR37423:SF2">
    <property type="entry name" value="MEMBRANE-BOUND LYTIC MUREIN TRANSGLYCOSYLASE C"/>
    <property type="match status" value="1"/>
</dbReference>
<dbReference type="SUPFAM" id="SSF53955">
    <property type="entry name" value="Lysozyme-like"/>
    <property type="match status" value="1"/>
</dbReference>
<dbReference type="InterPro" id="IPR000189">
    <property type="entry name" value="Transglyc_AS"/>
</dbReference>
<dbReference type="Proteomes" id="UP000324159">
    <property type="component" value="Unassembled WGS sequence"/>
</dbReference>
<dbReference type="PROSITE" id="PS00922">
    <property type="entry name" value="TRANSGLYCOSYLASE"/>
    <property type="match status" value="1"/>
</dbReference>
<dbReference type="GO" id="GO:0008933">
    <property type="term" value="F:peptidoglycan lytic transglycosylase activity"/>
    <property type="evidence" value="ECO:0007669"/>
    <property type="project" value="InterPro"/>
</dbReference>
<dbReference type="CDD" id="cd00254">
    <property type="entry name" value="LT-like"/>
    <property type="match status" value="1"/>
</dbReference>
<protein>
    <submittedName>
        <fullName evidence="4">Soluble lytic murein transglycosylase</fullName>
    </submittedName>
</protein>
<name>A0A5D3WRY2_9BACT</name>
<feature type="domain" description="Transglycosylase SLT" evidence="3">
    <location>
        <begin position="69"/>
        <end position="162"/>
    </location>
</feature>
<evidence type="ECO:0000313" key="4">
    <source>
        <dbReference type="EMBL" id="TYP00349.1"/>
    </source>
</evidence>
<dbReference type="AlphaFoldDB" id="A0A5D3WRY2"/>
<dbReference type="GO" id="GO:0016020">
    <property type="term" value="C:membrane"/>
    <property type="evidence" value="ECO:0007669"/>
    <property type="project" value="InterPro"/>
</dbReference>
<comment type="similarity">
    <text evidence="1">Belongs to the transglycosylase Slt family.</text>
</comment>
<evidence type="ECO:0000259" key="3">
    <source>
        <dbReference type="Pfam" id="PF01464"/>
    </source>
</evidence>
<dbReference type="InterPro" id="IPR008258">
    <property type="entry name" value="Transglycosylase_SLT_dom_1"/>
</dbReference>
<reference evidence="4 5" key="1">
    <citation type="submission" date="2019-07" db="EMBL/GenBank/DDBJ databases">
        <title>Genomic Encyclopedia of Type Strains, Phase IV (KMG-IV): sequencing the most valuable type-strain genomes for metagenomic binning, comparative biology and taxonomic classification.</title>
        <authorList>
            <person name="Goeker M."/>
        </authorList>
    </citation>
    <scope>NUCLEOTIDE SEQUENCE [LARGE SCALE GENOMIC DNA]</scope>
    <source>
        <strain evidence="4 5">SS015</strain>
    </source>
</reference>
<evidence type="ECO:0000256" key="1">
    <source>
        <dbReference type="ARBA" id="ARBA00007734"/>
    </source>
</evidence>
<accession>A0A5D3WRY2</accession>
<dbReference type="GO" id="GO:0000270">
    <property type="term" value="P:peptidoglycan metabolic process"/>
    <property type="evidence" value="ECO:0007669"/>
    <property type="project" value="InterPro"/>
</dbReference>
<evidence type="ECO:0000313" key="5">
    <source>
        <dbReference type="Proteomes" id="UP000324159"/>
    </source>
</evidence>
<organism evidence="4 5">
    <name type="scientific">Geothermobacter ehrlichii</name>
    <dbReference type="NCBI Taxonomy" id="213224"/>
    <lineage>
        <taxon>Bacteria</taxon>
        <taxon>Pseudomonadati</taxon>
        <taxon>Thermodesulfobacteriota</taxon>
        <taxon>Desulfuromonadia</taxon>
        <taxon>Desulfuromonadales</taxon>
        <taxon>Geothermobacteraceae</taxon>
        <taxon>Geothermobacter</taxon>
    </lineage>
</organism>
<gene>
    <name evidence="4" type="ORF">EDC39_101517</name>
</gene>
<dbReference type="PANTHER" id="PTHR37423">
    <property type="entry name" value="SOLUBLE LYTIC MUREIN TRANSGLYCOSYLASE-RELATED"/>
    <property type="match status" value="1"/>
</dbReference>
<dbReference type="Pfam" id="PF01464">
    <property type="entry name" value="SLT"/>
    <property type="match status" value="1"/>
</dbReference>
<keyword evidence="5" id="KW-1185">Reference proteome</keyword>